<name>A0A6A6UA88_9PEZI</name>
<evidence type="ECO:0000313" key="1">
    <source>
        <dbReference type="EMBL" id="KAF2668223.1"/>
    </source>
</evidence>
<reference evidence="1" key="1">
    <citation type="journal article" date="2020" name="Stud. Mycol.">
        <title>101 Dothideomycetes genomes: a test case for predicting lifestyles and emergence of pathogens.</title>
        <authorList>
            <person name="Haridas S."/>
            <person name="Albert R."/>
            <person name="Binder M."/>
            <person name="Bloem J."/>
            <person name="Labutti K."/>
            <person name="Salamov A."/>
            <person name="Andreopoulos B."/>
            <person name="Baker S."/>
            <person name="Barry K."/>
            <person name="Bills G."/>
            <person name="Bluhm B."/>
            <person name="Cannon C."/>
            <person name="Castanera R."/>
            <person name="Culley D."/>
            <person name="Daum C."/>
            <person name="Ezra D."/>
            <person name="Gonzalez J."/>
            <person name="Henrissat B."/>
            <person name="Kuo A."/>
            <person name="Liang C."/>
            <person name="Lipzen A."/>
            <person name="Lutzoni F."/>
            <person name="Magnuson J."/>
            <person name="Mondo S."/>
            <person name="Nolan M."/>
            <person name="Ohm R."/>
            <person name="Pangilinan J."/>
            <person name="Park H.-J."/>
            <person name="Ramirez L."/>
            <person name="Alfaro M."/>
            <person name="Sun H."/>
            <person name="Tritt A."/>
            <person name="Yoshinaga Y."/>
            <person name="Zwiers L.-H."/>
            <person name="Turgeon B."/>
            <person name="Goodwin S."/>
            <person name="Spatafora J."/>
            <person name="Crous P."/>
            <person name="Grigoriev I."/>
        </authorList>
    </citation>
    <scope>NUCLEOTIDE SEQUENCE</scope>
    <source>
        <strain evidence="1">CBS 115976</strain>
    </source>
</reference>
<evidence type="ECO:0000313" key="2">
    <source>
        <dbReference type="Proteomes" id="UP000799302"/>
    </source>
</evidence>
<proteinExistence type="predicted"/>
<dbReference type="AlphaFoldDB" id="A0A6A6UA88"/>
<keyword evidence="2" id="KW-1185">Reference proteome</keyword>
<organism evidence="1 2">
    <name type="scientific">Microthyrium microscopicum</name>
    <dbReference type="NCBI Taxonomy" id="703497"/>
    <lineage>
        <taxon>Eukaryota</taxon>
        <taxon>Fungi</taxon>
        <taxon>Dikarya</taxon>
        <taxon>Ascomycota</taxon>
        <taxon>Pezizomycotina</taxon>
        <taxon>Dothideomycetes</taxon>
        <taxon>Dothideomycetes incertae sedis</taxon>
        <taxon>Microthyriales</taxon>
        <taxon>Microthyriaceae</taxon>
        <taxon>Microthyrium</taxon>
    </lineage>
</organism>
<sequence>MPKLSSGYTLRGYEIKWYNRQTLEITYENHSSTLFQLPAEIRLMIYQSLVEKFDFRQWSATLESQPLIMLASTCRSLYIESRPFCLSKTIIDVKVPIKRAGSNQMIQNLDTTLNRVKALRFGADCHNAINYMAVRMTLPTLPKTYLGVGLKKVSLASGLLSRPTIPALSKARYRLDANNLAFGMSMLVATMIFDLPNLRELLLVLPFKKRRQSLDSPNNVCTMIAIELLFGLQPLAEKGRHIAVRLCRVVHTLVPEYAVLCLIKGHCEMRCRHGRHLVRPSKVDNPSLLTITVIPDTKHNVGFCPWLGQ</sequence>
<dbReference type="EMBL" id="MU004236">
    <property type="protein sequence ID" value="KAF2668223.1"/>
    <property type="molecule type" value="Genomic_DNA"/>
</dbReference>
<protein>
    <submittedName>
        <fullName evidence="1">Uncharacterized protein</fullName>
    </submittedName>
</protein>
<accession>A0A6A6UA88</accession>
<gene>
    <name evidence="1" type="ORF">BT63DRAFT_414247</name>
</gene>
<dbReference type="Proteomes" id="UP000799302">
    <property type="component" value="Unassembled WGS sequence"/>
</dbReference>